<dbReference type="EMBL" id="WLVL01000017">
    <property type="protein sequence ID" value="MTB71084.1"/>
    <property type="molecule type" value="Genomic_DNA"/>
</dbReference>
<dbReference type="InterPro" id="IPR001544">
    <property type="entry name" value="Aminotrans_IV"/>
</dbReference>
<proteinExistence type="predicted"/>
<keyword evidence="3" id="KW-1185">Reference proteome</keyword>
<keyword evidence="2" id="KW-0032">Aminotransferase</keyword>
<sequence length="269" mass="30107">MNKTEAVRDGERWWWGPQPPGDHPPQVIDSWLVQEGRSRRPERHIQRFAATAELFVHFQDLHVVVDEVLARIPRAGRWFPRLEAYNDAVALWLRPAGDAPTEIALWVADVPDPRKWPHIKGPDLVVQGQLQGRARELGAEDALLWRVEEQLPEAMEATYSALVWWDGEAFVTRPDDDLSLPSVTIECLEISLADTPHPLRRGRVTVDALLDKPVWTVNAARGIQQVSSWVLPDGGPRHSPHGALTAGLTSLLCDALDETTGPLPEQLTT</sequence>
<reference evidence="2 3" key="1">
    <citation type="submission" date="2019-11" db="EMBL/GenBank/DDBJ databases">
        <title>Whole genome sequencing identifies a novel species of the genus Arsenicicoccus isolated from human blood.</title>
        <authorList>
            <person name="Jeong J.H."/>
            <person name="Kweon O.J."/>
            <person name="Kim H.R."/>
            <person name="Kim T.-H."/>
            <person name="Ha S.-M."/>
            <person name="Lee M.-K."/>
        </authorList>
    </citation>
    <scope>NUCLEOTIDE SEQUENCE [LARGE SCALE GENOMIC DNA]</scope>
    <source>
        <strain evidence="2 3">MKL-02</strain>
    </source>
</reference>
<organism evidence="2 3">
    <name type="scientific">Arsenicicoccus cauae</name>
    <dbReference type="NCBI Taxonomy" id="2663847"/>
    <lineage>
        <taxon>Bacteria</taxon>
        <taxon>Bacillati</taxon>
        <taxon>Actinomycetota</taxon>
        <taxon>Actinomycetes</taxon>
        <taxon>Micrococcales</taxon>
        <taxon>Intrasporangiaceae</taxon>
        <taxon>Arsenicicoccus</taxon>
    </lineage>
</organism>
<name>A0A6I3I4H3_9MICO</name>
<dbReference type="GO" id="GO:0008483">
    <property type="term" value="F:transaminase activity"/>
    <property type="evidence" value="ECO:0007669"/>
    <property type="project" value="UniProtKB-KW"/>
</dbReference>
<evidence type="ECO:0000313" key="2">
    <source>
        <dbReference type="EMBL" id="MTB71084.1"/>
    </source>
</evidence>
<gene>
    <name evidence="2" type="ORF">GGG17_03665</name>
</gene>
<dbReference type="Pfam" id="PF01063">
    <property type="entry name" value="Aminotran_4"/>
    <property type="match status" value="1"/>
</dbReference>
<evidence type="ECO:0000256" key="1">
    <source>
        <dbReference type="SAM" id="MobiDB-lite"/>
    </source>
</evidence>
<feature type="region of interest" description="Disordered" evidence="1">
    <location>
        <begin position="1"/>
        <end position="22"/>
    </location>
</feature>
<comment type="caution">
    <text evidence="2">The sequence shown here is derived from an EMBL/GenBank/DDBJ whole genome shotgun (WGS) entry which is preliminary data.</text>
</comment>
<feature type="compositionally biased region" description="Basic and acidic residues" evidence="1">
    <location>
        <begin position="1"/>
        <end position="12"/>
    </location>
</feature>
<dbReference type="SUPFAM" id="SSF56752">
    <property type="entry name" value="D-aminoacid aminotransferase-like PLP-dependent enzymes"/>
    <property type="match status" value="1"/>
</dbReference>
<dbReference type="InterPro" id="IPR036038">
    <property type="entry name" value="Aminotransferase-like"/>
</dbReference>
<dbReference type="AlphaFoldDB" id="A0A6I3I4H3"/>
<dbReference type="Gene3D" id="3.20.10.10">
    <property type="entry name" value="D-amino Acid Aminotransferase, subunit A, domain 2"/>
    <property type="match status" value="1"/>
</dbReference>
<protein>
    <submittedName>
        <fullName evidence="2">Aminotransferase class IV</fullName>
    </submittedName>
</protein>
<keyword evidence="2" id="KW-0808">Transferase</keyword>
<dbReference type="Proteomes" id="UP000431092">
    <property type="component" value="Unassembled WGS sequence"/>
</dbReference>
<dbReference type="InterPro" id="IPR043132">
    <property type="entry name" value="BCAT-like_C"/>
</dbReference>
<evidence type="ECO:0000313" key="3">
    <source>
        <dbReference type="Proteomes" id="UP000431092"/>
    </source>
</evidence>
<dbReference type="RefSeq" id="WP_154592428.1">
    <property type="nucleotide sequence ID" value="NZ_CP171001.1"/>
</dbReference>
<accession>A0A6I3I4H3</accession>